<dbReference type="PANTHER" id="PTHR23012">
    <property type="entry name" value="RING/FYVE/PHD ZINC FINGER DOMAIN-CONTAINING"/>
    <property type="match status" value="1"/>
</dbReference>
<feature type="transmembrane region" description="Helical" evidence="5">
    <location>
        <begin position="205"/>
        <end position="228"/>
    </location>
</feature>
<dbReference type="GO" id="GO:0016020">
    <property type="term" value="C:membrane"/>
    <property type="evidence" value="ECO:0007669"/>
    <property type="project" value="TreeGrafter"/>
</dbReference>
<keyword evidence="5" id="KW-0472">Membrane</keyword>
<evidence type="ECO:0000313" key="7">
    <source>
        <dbReference type="EMBL" id="KAJ8770289.1"/>
    </source>
</evidence>
<dbReference type="InterPro" id="IPR022143">
    <property type="entry name" value="DUF3675"/>
</dbReference>
<protein>
    <recommendedName>
        <fullName evidence="6">RING-CH-type domain-containing protein</fullName>
    </recommendedName>
</protein>
<dbReference type="Pfam" id="PF12906">
    <property type="entry name" value="RINGv"/>
    <property type="match status" value="1"/>
</dbReference>
<dbReference type="GO" id="GO:0008270">
    <property type="term" value="F:zinc ion binding"/>
    <property type="evidence" value="ECO:0007669"/>
    <property type="project" value="UniProtKB-KW"/>
</dbReference>
<keyword evidence="1" id="KW-0479">Metal-binding</keyword>
<keyword evidence="3" id="KW-0862">Zinc</keyword>
<dbReference type="SUPFAM" id="SSF57850">
    <property type="entry name" value="RING/U-box"/>
    <property type="match status" value="1"/>
</dbReference>
<dbReference type="CDD" id="cd16495">
    <property type="entry name" value="RING_CH-C4HC3_MARCH"/>
    <property type="match status" value="1"/>
</dbReference>
<keyword evidence="5" id="KW-1133">Transmembrane helix</keyword>
<name>A0AAV8TW54_9ROSI</name>
<dbReference type="PANTHER" id="PTHR23012:SF93">
    <property type="entry name" value="RING_FYVE_PHD ZINC FINGER SUPERFAMILY PROTEIN"/>
    <property type="match status" value="1"/>
</dbReference>
<feature type="region of interest" description="Disordered" evidence="4">
    <location>
        <begin position="241"/>
        <end position="269"/>
    </location>
</feature>
<keyword evidence="5" id="KW-0812">Transmembrane</keyword>
<dbReference type="GO" id="GO:0016567">
    <property type="term" value="P:protein ubiquitination"/>
    <property type="evidence" value="ECO:0007669"/>
    <property type="project" value="TreeGrafter"/>
</dbReference>
<evidence type="ECO:0000256" key="1">
    <source>
        <dbReference type="ARBA" id="ARBA00022723"/>
    </source>
</evidence>
<dbReference type="InterPro" id="IPR033275">
    <property type="entry name" value="MARCH-like"/>
</dbReference>
<dbReference type="PROSITE" id="PS51292">
    <property type="entry name" value="ZF_RING_CH"/>
    <property type="match status" value="1"/>
</dbReference>
<dbReference type="GO" id="GO:0004842">
    <property type="term" value="F:ubiquitin-protein transferase activity"/>
    <property type="evidence" value="ECO:0007669"/>
    <property type="project" value="TreeGrafter"/>
</dbReference>
<keyword evidence="8" id="KW-1185">Reference proteome</keyword>
<dbReference type="InterPro" id="IPR011016">
    <property type="entry name" value="Znf_RING-CH"/>
</dbReference>
<dbReference type="SMART" id="SM00744">
    <property type="entry name" value="RINGv"/>
    <property type="match status" value="1"/>
</dbReference>
<dbReference type="InterPro" id="IPR013083">
    <property type="entry name" value="Znf_RING/FYVE/PHD"/>
</dbReference>
<feature type="domain" description="RING-CH-type" evidence="6">
    <location>
        <begin position="54"/>
        <end position="114"/>
    </location>
</feature>
<feature type="transmembrane region" description="Helical" evidence="5">
    <location>
        <begin position="180"/>
        <end position="199"/>
    </location>
</feature>
<evidence type="ECO:0000256" key="2">
    <source>
        <dbReference type="ARBA" id="ARBA00022771"/>
    </source>
</evidence>
<evidence type="ECO:0000259" key="6">
    <source>
        <dbReference type="PROSITE" id="PS51292"/>
    </source>
</evidence>
<dbReference type="FunFam" id="3.30.40.10:FF:000337">
    <property type="entry name" value="Zinc finger family protein"/>
    <property type="match status" value="1"/>
</dbReference>
<proteinExistence type="predicted"/>
<evidence type="ECO:0000256" key="3">
    <source>
        <dbReference type="ARBA" id="ARBA00022833"/>
    </source>
</evidence>
<evidence type="ECO:0000256" key="4">
    <source>
        <dbReference type="SAM" id="MobiDB-lite"/>
    </source>
</evidence>
<sequence length="269" mass="30235">MGDHFVLLVDRLITESTLEAAIESTNRAMQATISKIEDIKTDKCSQKVDFGDVSTPRKLVECRICQDEDEDSNMEIPCACRGSLKYAHRRCVQRWCNEKGNITCEICHQQFKPGYTAPPPLFQLGRIPLNFRGNWEAARTDLHGPRFIAVVSTDGNFLNTDYDDEDSTSSTRNAILCRSVAVLLMVLLILRHTLLPLILTGSSDISFPLFMSIFLRIAGVILPIYVIVRAVSALQRRRHQGAPSSSYTPSDEETERSVLQTETHVVSFQ</sequence>
<keyword evidence="2" id="KW-0863">Zinc-finger</keyword>
<dbReference type="AlphaFoldDB" id="A0AAV8TW54"/>
<reference evidence="7 8" key="1">
    <citation type="submission" date="2021-09" db="EMBL/GenBank/DDBJ databases">
        <title>Genomic insights and catalytic innovation underlie evolution of tropane alkaloids biosynthesis.</title>
        <authorList>
            <person name="Wang Y.-J."/>
            <person name="Tian T."/>
            <person name="Huang J.-P."/>
            <person name="Huang S.-X."/>
        </authorList>
    </citation>
    <scope>NUCLEOTIDE SEQUENCE [LARGE SCALE GENOMIC DNA]</scope>
    <source>
        <strain evidence="7">KIB-2018</strain>
        <tissue evidence="7">Leaf</tissue>
    </source>
</reference>
<evidence type="ECO:0000313" key="8">
    <source>
        <dbReference type="Proteomes" id="UP001159364"/>
    </source>
</evidence>
<dbReference type="EMBL" id="JAIWQS010000003">
    <property type="protein sequence ID" value="KAJ8770289.1"/>
    <property type="molecule type" value="Genomic_DNA"/>
</dbReference>
<comment type="caution">
    <text evidence="7">The sequence shown here is derived from an EMBL/GenBank/DDBJ whole genome shotgun (WGS) entry which is preliminary data.</text>
</comment>
<organism evidence="7 8">
    <name type="scientific">Erythroxylum novogranatense</name>
    <dbReference type="NCBI Taxonomy" id="1862640"/>
    <lineage>
        <taxon>Eukaryota</taxon>
        <taxon>Viridiplantae</taxon>
        <taxon>Streptophyta</taxon>
        <taxon>Embryophyta</taxon>
        <taxon>Tracheophyta</taxon>
        <taxon>Spermatophyta</taxon>
        <taxon>Magnoliopsida</taxon>
        <taxon>eudicotyledons</taxon>
        <taxon>Gunneridae</taxon>
        <taxon>Pentapetalae</taxon>
        <taxon>rosids</taxon>
        <taxon>fabids</taxon>
        <taxon>Malpighiales</taxon>
        <taxon>Erythroxylaceae</taxon>
        <taxon>Erythroxylum</taxon>
    </lineage>
</organism>
<dbReference type="Proteomes" id="UP001159364">
    <property type="component" value="Linkage Group LG03"/>
</dbReference>
<dbReference type="Pfam" id="PF12428">
    <property type="entry name" value="DUF3675"/>
    <property type="match status" value="1"/>
</dbReference>
<feature type="compositionally biased region" description="Polar residues" evidence="4">
    <location>
        <begin position="257"/>
        <end position="269"/>
    </location>
</feature>
<accession>A0AAV8TW54</accession>
<gene>
    <name evidence="7" type="ORF">K2173_012759</name>
</gene>
<dbReference type="Gene3D" id="3.30.40.10">
    <property type="entry name" value="Zinc/RING finger domain, C3HC4 (zinc finger)"/>
    <property type="match status" value="1"/>
</dbReference>
<evidence type="ECO:0000256" key="5">
    <source>
        <dbReference type="SAM" id="Phobius"/>
    </source>
</evidence>